<name>A0A8S4FS95_PLUXY</name>
<accession>A0A8S4FS95</accession>
<dbReference type="Proteomes" id="UP000653454">
    <property type="component" value="Unassembled WGS sequence"/>
</dbReference>
<dbReference type="InterPro" id="IPR011604">
    <property type="entry name" value="PDDEXK-like_dom_sf"/>
</dbReference>
<reference evidence="1" key="1">
    <citation type="submission" date="2020-11" db="EMBL/GenBank/DDBJ databases">
        <authorList>
            <person name="Whiteford S."/>
        </authorList>
    </citation>
    <scope>NUCLEOTIDE SEQUENCE</scope>
</reference>
<dbReference type="SUPFAM" id="SSF52980">
    <property type="entry name" value="Restriction endonuclease-like"/>
    <property type="match status" value="1"/>
</dbReference>
<dbReference type="AlphaFoldDB" id="A0A8S4FS95"/>
<protein>
    <submittedName>
        <fullName evidence="1">(diamondback moth) hypothetical protein</fullName>
    </submittedName>
</protein>
<evidence type="ECO:0000313" key="1">
    <source>
        <dbReference type="EMBL" id="CAG9129855.1"/>
    </source>
</evidence>
<dbReference type="PANTHER" id="PTHR39953">
    <property type="entry name" value="RE54151P"/>
    <property type="match status" value="1"/>
</dbReference>
<dbReference type="PANTHER" id="PTHR39953:SF1">
    <property type="entry name" value="RE54151P"/>
    <property type="match status" value="1"/>
</dbReference>
<dbReference type="InterPro" id="IPR011335">
    <property type="entry name" value="Restrct_endonuc-II-like"/>
</dbReference>
<proteinExistence type="predicted"/>
<evidence type="ECO:0000313" key="2">
    <source>
        <dbReference type="Proteomes" id="UP000653454"/>
    </source>
</evidence>
<keyword evidence="2" id="KW-1185">Reference proteome</keyword>
<organism evidence="1 2">
    <name type="scientific">Plutella xylostella</name>
    <name type="common">Diamondback moth</name>
    <name type="synonym">Plutella maculipennis</name>
    <dbReference type="NCBI Taxonomy" id="51655"/>
    <lineage>
        <taxon>Eukaryota</taxon>
        <taxon>Metazoa</taxon>
        <taxon>Ecdysozoa</taxon>
        <taxon>Arthropoda</taxon>
        <taxon>Hexapoda</taxon>
        <taxon>Insecta</taxon>
        <taxon>Pterygota</taxon>
        <taxon>Neoptera</taxon>
        <taxon>Endopterygota</taxon>
        <taxon>Lepidoptera</taxon>
        <taxon>Glossata</taxon>
        <taxon>Ditrysia</taxon>
        <taxon>Yponomeutoidea</taxon>
        <taxon>Plutellidae</taxon>
        <taxon>Plutella</taxon>
    </lineage>
</organism>
<dbReference type="Gene3D" id="3.90.320.10">
    <property type="match status" value="1"/>
</dbReference>
<comment type="caution">
    <text evidence="1">The sequence shown here is derived from an EMBL/GenBank/DDBJ whole genome shotgun (WGS) entry which is preliminary data.</text>
</comment>
<dbReference type="EMBL" id="CAJHNJ030000039">
    <property type="protein sequence ID" value="CAG9129855.1"/>
    <property type="molecule type" value="Genomic_DNA"/>
</dbReference>
<gene>
    <name evidence="1" type="ORF">PLXY2_LOCUS9731</name>
</gene>
<dbReference type="GO" id="GO:0006281">
    <property type="term" value="P:DNA repair"/>
    <property type="evidence" value="ECO:0007669"/>
    <property type="project" value="UniProtKB-ARBA"/>
</dbReference>
<sequence length="143" mass="16037">MKRGKKSEKEVIMNLQRELNKEIEDTGFILINGLFGASPDGVGDEFVVDVKCPISDKTKTTYINNGKISNKFMGQANKKEMLAANKMKCLFCVADPGFEINGIIEMVVVDYDEKYIVELMIEAETFCKNNVFPRILSCAKVVP</sequence>